<evidence type="ECO:0000313" key="4">
    <source>
        <dbReference type="EMBL" id="TCO53043.1"/>
    </source>
</evidence>
<name>A0A4R2J3I2_9PSEU</name>
<comment type="caution">
    <text evidence="4">The sequence shown here is derived from an EMBL/GenBank/DDBJ whole genome shotgun (WGS) entry which is preliminary data.</text>
</comment>
<keyword evidence="1 4" id="KW-0808">Transferase</keyword>
<accession>A0A4R2J3I2</accession>
<dbReference type="PROSITE" id="PS51186">
    <property type="entry name" value="GNAT"/>
    <property type="match status" value="1"/>
</dbReference>
<dbReference type="Pfam" id="PF00583">
    <property type="entry name" value="Acetyltransf_1"/>
    <property type="match status" value="1"/>
</dbReference>
<dbReference type="AlphaFoldDB" id="A0A4R2J3I2"/>
<evidence type="ECO:0000313" key="5">
    <source>
        <dbReference type="Proteomes" id="UP000295680"/>
    </source>
</evidence>
<keyword evidence="2" id="KW-0012">Acyltransferase</keyword>
<dbReference type="PANTHER" id="PTHR43877">
    <property type="entry name" value="AMINOALKYLPHOSPHONATE N-ACETYLTRANSFERASE-RELATED-RELATED"/>
    <property type="match status" value="1"/>
</dbReference>
<organism evidence="4 5">
    <name type="scientific">Actinocrispum wychmicini</name>
    <dbReference type="NCBI Taxonomy" id="1213861"/>
    <lineage>
        <taxon>Bacteria</taxon>
        <taxon>Bacillati</taxon>
        <taxon>Actinomycetota</taxon>
        <taxon>Actinomycetes</taxon>
        <taxon>Pseudonocardiales</taxon>
        <taxon>Pseudonocardiaceae</taxon>
        <taxon>Actinocrispum</taxon>
    </lineage>
</organism>
<protein>
    <submittedName>
        <fullName evidence="4">Acetyltransferase (GNAT) family protein</fullName>
    </submittedName>
</protein>
<reference evidence="4 5" key="1">
    <citation type="submission" date="2019-03" db="EMBL/GenBank/DDBJ databases">
        <title>Genomic Encyclopedia of Type Strains, Phase IV (KMG-IV): sequencing the most valuable type-strain genomes for metagenomic binning, comparative biology and taxonomic classification.</title>
        <authorList>
            <person name="Goeker M."/>
        </authorList>
    </citation>
    <scope>NUCLEOTIDE SEQUENCE [LARGE SCALE GENOMIC DNA]</scope>
    <source>
        <strain evidence="4 5">DSM 45934</strain>
    </source>
</reference>
<dbReference type="SUPFAM" id="SSF55729">
    <property type="entry name" value="Acyl-CoA N-acyltransferases (Nat)"/>
    <property type="match status" value="1"/>
</dbReference>
<feature type="domain" description="N-acetyltransferase" evidence="3">
    <location>
        <begin position="141"/>
        <end position="303"/>
    </location>
</feature>
<dbReference type="InterPro" id="IPR016181">
    <property type="entry name" value="Acyl_CoA_acyltransferase"/>
</dbReference>
<dbReference type="RefSeq" id="WP_243727379.1">
    <property type="nucleotide sequence ID" value="NZ_SLWS01000011.1"/>
</dbReference>
<sequence length="303" mass="32684">MRFTDGLVDAQTAWFARLDPMLPAAVHPPDGDVITAALPSGERAAGVVVASTLSPESTPSLWSALRVWELHPLVGAAGMPELLTQWQLMMSRRSPGADSSCLVTWPSRDARATQAFLAHGLVPLSTLAIRTGPPVLSPGALTVRRARTTDMEVALALATAELEYSAQVGGTVLRAGSRRIKEAALGRHIAQGDPVFLAERDGIAVALAECWFSDSTAGSWSETRLPHGRWGYVNSLSVTPDARGTGVGRELMSVVHQELARAGAERTFLYFNPPNPLSTVFWARQGYRPLWTIWETRPASALR</sequence>
<dbReference type="Gene3D" id="3.40.630.30">
    <property type="match status" value="1"/>
</dbReference>
<evidence type="ECO:0000259" key="3">
    <source>
        <dbReference type="PROSITE" id="PS51186"/>
    </source>
</evidence>
<dbReference type="Proteomes" id="UP000295680">
    <property type="component" value="Unassembled WGS sequence"/>
</dbReference>
<dbReference type="InterPro" id="IPR050832">
    <property type="entry name" value="Bact_Acetyltransf"/>
</dbReference>
<dbReference type="EMBL" id="SLWS01000011">
    <property type="protein sequence ID" value="TCO53043.1"/>
    <property type="molecule type" value="Genomic_DNA"/>
</dbReference>
<proteinExistence type="predicted"/>
<keyword evidence="5" id="KW-1185">Reference proteome</keyword>
<dbReference type="InterPro" id="IPR000182">
    <property type="entry name" value="GNAT_dom"/>
</dbReference>
<gene>
    <name evidence="4" type="ORF">EV192_111240</name>
</gene>
<evidence type="ECO:0000256" key="1">
    <source>
        <dbReference type="ARBA" id="ARBA00022679"/>
    </source>
</evidence>
<evidence type="ECO:0000256" key="2">
    <source>
        <dbReference type="ARBA" id="ARBA00023315"/>
    </source>
</evidence>
<dbReference type="GO" id="GO:0016747">
    <property type="term" value="F:acyltransferase activity, transferring groups other than amino-acyl groups"/>
    <property type="evidence" value="ECO:0007669"/>
    <property type="project" value="InterPro"/>
</dbReference>
<dbReference type="CDD" id="cd04301">
    <property type="entry name" value="NAT_SF"/>
    <property type="match status" value="1"/>
</dbReference>